<dbReference type="Proteomes" id="UP001365542">
    <property type="component" value="Unassembled WGS sequence"/>
</dbReference>
<name>A0AAV9X128_9PEZI</name>
<dbReference type="InterPro" id="IPR001810">
    <property type="entry name" value="F-box_dom"/>
</dbReference>
<accession>A0AAV9X128</accession>
<dbReference type="InterPro" id="IPR036047">
    <property type="entry name" value="F-box-like_dom_sf"/>
</dbReference>
<feature type="domain" description="F-box" evidence="1">
    <location>
        <begin position="3"/>
        <end position="49"/>
    </location>
</feature>
<dbReference type="CDD" id="cd09917">
    <property type="entry name" value="F-box_SF"/>
    <property type="match status" value="1"/>
</dbReference>
<dbReference type="SUPFAM" id="SSF81383">
    <property type="entry name" value="F-box domain"/>
    <property type="match status" value="1"/>
</dbReference>
<comment type="caution">
    <text evidence="2">The sequence shown here is derived from an EMBL/GenBank/DDBJ whole genome shotgun (WGS) entry which is preliminary data.</text>
</comment>
<evidence type="ECO:0000313" key="3">
    <source>
        <dbReference type="Proteomes" id="UP001365542"/>
    </source>
</evidence>
<evidence type="ECO:0000313" key="2">
    <source>
        <dbReference type="EMBL" id="KAK6532056.1"/>
    </source>
</evidence>
<dbReference type="AlphaFoldDB" id="A0AAV9X128"/>
<dbReference type="Pfam" id="PF12937">
    <property type="entry name" value="F-box-like"/>
    <property type="match status" value="1"/>
</dbReference>
<sequence length="370" mass="42316">MPIDSLPAEILVQILDDPNLTLGDLAVISRVSRSWNQAVIPNLYKCYTFRYCPNLEPADQKELKSFQKYGRYVRSLMLHLKPWERRVVDEMTRFNLVKYLEILDCFPEVTTIEYYDLYLVDITWSAFWAILNHLLSGKPRLTTLNVIRRLSYQSPASAEADLGGVDLYSTPPLLNLRNFSLRINGSSGGHDNDETLSFFLNNMAKAIGDSCRNVSKLELKLDTFGTRAKTLAPTLFETKFLSLKIDNPRELVYSILPIGFPTNNIIDADLSKVEVLTAPFWVCKNWPEWGAAKSPHEETSKTSSKLKSLCVTYQINASGDKAFWTAIEDVAKKLPDLEYLILEEEDLRFEVLRGPQETIIWKDMNKLTRS</sequence>
<protein>
    <recommendedName>
        <fullName evidence="1">F-box domain-containing protein</fullName>
    </recommendedName>
</protein>
<keyword evidence="3" id="KW-1185">Reference proteome</keyword>
<organism evidence="2 3">
    <name type="scientific">Orbilia ellipsospora</name>
    <dbReference type="NCBI Taxonomy" id="2528407"/>
    <lineage>
        <taxon>Eukaryota</taxon>
        <taxon>Fungi</taxon>
        <taxon>Dikarya</taxon>
        <taxon>Ascomycota</taxon>
        <taxon>Pezizomycotina</taxon>
        <taxon>Orbiliomycetes</taxon>
        <taxon>Orbiliales</taxon>
        <taxon>Orbiliaceae</taxon>
        <taxon>Orbilia</taxon>
    </lineage>
</organism>
<proteinExistence type="predicted"/>
<evidence type="ECO:0000259" key="1">
    <source>
        <dbReference type="Pfam" id="PF12937"/>
    </source>
</evidence>
<gene>
    <name evidence="2" type="ORF">TWF694_003219</name>
</gene>
<dbReference type="EMBL" id="JAVHJO010000012">
    <property type="protein sequence ID" value="KAK6532056.1"/>
    <property type="molecule type" value="Genomic_DNA"/>
</dbReference>
<reference evidence="2 3" key="1">
    <citation type="submission" date="2019-10" db="EMBL/GenBank/DDBJ databases">
        <authorList>
            <person name="Palmer J.M."/>
        </authorList>
    </citation>
    <scope>NUCLEOTIDE SEQUENCE [LARGE SCALE GENOMIC DNA]</scope>
    <source>
        <strain evidence="2 3">TWF694</strain>
    </source>
</reference>